<comment type="caution">
    <text evidence="17">The sequence shown here is derived from an EMBL/GenBank/DDBJ whole genome shotgun (WGS) entry which is preliminary data.</text>
</comment>
<evidence type="ECO:0000256" key="6">
    <source>
        <dbReference type="ARBA" id="ARBA00022549"/>
    </source>
</evidence>
<keyword evidence="18" id="KW-1185">Reference proteome</keyword>
<evidence type="ECO:0000256" key="3">
    <source>
        <dbReference type="ARBA" id="ARBA00011052"/>
    </source>
</evidence>
<evidence type="ECO:0000259" key="16">
    <source>
        <dbReference type="Pfam" id="PF00556"/>
    </source>
</evidence>
<evidence type="ECO:0000256" key="13">
    <source>
        <dbReference type="ARBA" id="ARBA00023136"/>
    </source>
</evidence>
<dbReference type="GO" id="GO:0019684">
    <property type="term" value="P:photosynthesis, light reaction"/>
    <property type="evidence" value="ECO:0007669"/>
    <property type="project" value="InterPro"/>
</dbReference>
<keyword evidence="13 15" id="KW-0472">Membrane</keyword>
<dbReference type="GO" id="GO:0030077">
    <property type="term" value="C:plasma membrane light-harvesting complex"/>
    <property type="evidence" value="ECO:0007669"/>
    <property type="project" value="InterPro"/>
</dbReference>
<keyword evidence="9" id="KW-0460">Magnesium</keyword>
<comment type="similarity">
    <text evidence="3">Belongs to the antenna complex beta subunit family.</text>
</comment>
<dbReference type="InterPro" id="IPR035889">
    <property type="entry name" value="Light-harvesting_complex"/>
</dbReference>
<keyword evidence="11 15" id="KW-1133">Transmembrane helix</keyword>
<dbReference type="InterPro" id="IPR023624">
    <property type="entry name" value="Antenna_beta_dom_sf"/>
</dbReference>
<dbReference type="Pfam" id="PF00556">
    <property type="entry name" value="LHC"/>
    <property type="match status" value="1"/>
</dbReference>
<dbReference type="EMBL" id="PIUM01000018">
    <property type="protein sequence ID" value="PKU23660.1"/>
    <property type="molecule type" value="Genomic_DNA"/>
</dbReference>
<feature type="domain" description="Antenna complex alpha/beta subunit" evidence="16">
    <location>
        <begin position="18"/>
        <end position="51"/>
    </location>
</feature>
<comment type="function">
    <text evidence="1">Antenna complexes are light-harvesting systems, which transfer the excitation energy to the reaction centers.</text>
</comment>
<evidence type="ECO:0000256" key="5">
    <source>
        <dbReference type="ARBA" id="ARBA00022494"/>
    </source>
</evidence>
<accession>A0A2N3PTC9</accession>
<dbReference type="NCBIfam" id="NF040862">
    <property type="entry name" value="pufB_517_ASD"/>
    <property type="match status" value="1"/>
</dbReference>
<organism evidence="17 18">
    <name type="scientific">Telmatospirillum siberiense</name>
    <dbReference type="NCBI Taxonomy" id="382514"/>
    <lineage>
        <taxon>Bacteria</taxon>
        <taxon>Pseudomonadati</taxon>
        <taxon>Pseudomonadota</taxon>
        <taxon>Alphaproteobacteria</taxon>
        <taxon>Rhodospirillales</taxon>
        <taxon>Rhodospirillaceae</taxon>
        <taxon>Telmatospirillum</taxon>
    </lineage>
</organism>
<evidence type="ECO:0000313" key="18">
    <source>
        <dbReference type="Proteomes" id="UP000233293"/>
    </source>
</evidence>
<keyword evidence="6" id="KW-0042">Antenna complex</keyword>
<evidence type="ECO:0000256" key="9">
    <source>
        <dbReference type="ARBA" id="ARBA00022842"/>
    </source>
</evidence>
<keyword evidence="14" id="KW-0437">Light-harvesting polypeptide</keyword>
<keyword evidence="10" id="KW-0076">Bacteriochlorophyll</keyword>
<keyword evidence="8" id="KW-0479">Metal-binding</keyword>
<dbReference type="GO" id="GO:0042314">
    <property type="term" value="F:bacteriochlorophyll binding"/>
    <property type="evidence" value="ECO:0007669"/>
    <property type="project" value="UniProtKB-KW"/>
</dbReference>
<keyword evidence="5" id="KW-0148">Chlorophyll</keyword>
<dbReference type="Proteomes" id="UP000233293">
    <property type="component" value="Unassembled WGS sequence"/>
</dbReference>
<gene>
    <name evidence="17" type="ORF">CWS72_15405</name>
</gene>
<dbReference type="Gene3D" id="1.20.5.250">
    <property type="match status" value="1"/>
</dbReference>
<name>A0A2N3PTC9_9PROT</name>
<proteinExistence type="inferred from homology"/>
<evidence type="ECO:0000256" key="12">
    <source>
        <dbReference type="ARBA" id="ARBA00022991"/>
    </source>
</evidence>
<dbReference type="SUPFAM" id="SSF56918">
    <property type="entry name" value="Light-harvesting complex subunits"/>
    <property type="match status" value="1"/>
</dbReference>
<dbReference type="AlphaFoldDB" id="A0A2N3PTC9"/>
<dbReference type="PROSITE" id="PS00969">
    <property type="entry name" value="ANTENNA_COMP_BETA"/>
    <property type="match status" value="1"/>
</dbReference>
<dbReference type="PRINTS" id="PR00674">
    <property type="entry name" value="LIGHTHARVSTB"/>
</dbReference>
<dbReference type="OrthoDB" id="7391998at2"/>
<reference evidence="18" key="1">
    <citation type="submission" date="2017-12" db="EMBL/GenBank/DDBJ databases">
        <title>Draft genome sequence of Telmatospirillum siberiense 26-4b1T, an acidotolerant peatland alphaproteobacterium potentially involved in sulfur cycling.</title>
        <authorList>
            <person name="Hausmann B."/>
            <person name="Pjevac P."/>
            <person name="Schreck K."/>
            <person name="Herbold C.W."/>
            <person name="Daims H."/>
            <person name="Wagner M."/>
            <person name="Pester M."/>
            <person name="Loy A."/>
        </authorList>
    </citation>
    <scope>NUCLEOTIDE SEQUENCE [LARGE SCALE GENOMIC DNA]</scope>
    <source>
        <strain evidence="18">26-4b1</strain>
    </source>
</reference>
<evidence type="ECO:0000256" key="14">
    <source>
        <dbReference type="ARBA" id="ARBA00023243"/>
    </source>
</evidence>
<evidence type="ECO:0000256" key="11">
    <source>
        <dbReference type="ARBA" id="ARBA00022989"/>
    </source>
</evidence>
<dbReference type="InterPro" id="IPR023623">
    <property type="entry name" value="Antenna_beta_CS"/>
</dbReference>
<dbReference type="InterPro" id="IPR000066">
    <property type="entry name" value="Antenna_a/b"/>
</dbReference>
<evidence type="ECO:0000256" key="1">
    <source>
        <dbReference type="ARBA" id="ARBA00002455"/>
    </source>
</evidence>
<sequence>MVSRDERSGTLSGLTETEAKEFHSIFVFSFVVFTLVAAVAHLLVWLWRPWIPGPNGYSAIESGVNTAQLLISSYFS</sequence>
<evidence type="ECO:0000256" key="2">
    <source>
        <dbReference type="ARBA" id="ARBA00004249"/>
    </source>
</evidence>
<dbReference type="RefSeq" id="WP_101251512.1">
    <property type="nucleotide sequence ID" value="NZ_PIUM01000018.1"/>
</dbReference>
<keyword evidence="7 15" id="KW-0812">Transmembrane</keyword>
<dbReference type="GO" id="GO:0005886">
    <property type="term" value="C:plasma membrane"/>
    <property type="evidence" value="ECO:0007669"/>
    <property type="project" value="UniProtKB-SubCell"/>
</dbReference>
<evidence type="ECO:0000256" key="10">
    <source>
        <dbReference type="ARBA" id="ARBA00022956"/>
    </source>
</evidence>
<keyword evidence="4" id="KW-1003">Cell membrane</keyword>
<comment type="subcellular location">
    <subcellularLocation>
        <location evidence="2">Cell inner membrane</location>
        <topology evidence="2">Single-pass type II membrane protein</topology>
    </subcellularLocation>
</comment>
<feature type="transmembrane region" description="Helical" evidence="15">
    <location>
        <begin position="25"/>
        <end position="47"/>
    </location>
</feature>
<evidence type="ECO:0000256" key="15">
    <source>
        <dbReference type="SAM" id="Phobius"/>
    </source>
</evidence>
<evidence type="ECO:0000313" key="17">
    <source>
        <dbReference type="EMBL" id="PKU23660.1"/>
    </source>
</evidence>
<dbReference type="GO" id="GO:0046872">
    <property type="term" value="F:metal ion binding"/>
    <property type="evidence" value="ECO:0007669"/>
    <property type="project" value="UniProtKB-KW"/>
</dbReference>
<dbReference type="InterPro" id="IPR002362">
    <property type="entry name" value="LHB-1/5"/>
</dbReference>
<evidence type="ECO:0000256" key="7">
    <source>
        <dbReference type="ARBA" id="ARBA00022692"/>
    </source>
</evidence>
<keyword evidence="12" id="KW-0157">Chromophore</keyword>
<evidence type="ECO:0000256" key="8">
    <source>
        <dbReference type="ARBA" id="ARBA00022723"/>
    </source>
</evidence>
<evidence type="ECO:0000256" key="4">
    <source>
        <dbReference type="ARBA" id="ARBA00022475"/>
    </source>
</evidence>
<protein>
    <submittedName>
        <fullName evidence="17">Light-harvesting protein</fullName>
    </submittedName>
</protein>